<organism evidence="2 3">
    <name type="scientific">Panicum virgatum</name>
    <name type="common">Blackwell switchgrass</name>
    <dbReference type="NCBI Taxonomy" id="38727"/>
    <lineage>
        <taxon>Eukaryota</taxon>
        <taxon>Viridiplantae</taxon>
        <taxon>Streptophyta</taxon>
        <taxon>Embryophyta</taxon>
        <taxon>Tracheophyta</taxon>
        <taxon>Spermatophyta</taxon>
        <taxon>Magnoliopsida</taxon>
        <taxon>Liliopsida</taxon>
        <taxon>Poales</taxon>
        <taxon>Poaceae</taxon>
        <taxon>PACMAD clade</taxon>
        <taxon>Panicoideae</taxon>
        <taxon>Panicodae</taxon>
        <taxon>Paniceae</taxon>
        <taxon>Panicinae</taxon>
        <taxon>Panicum</taxon>
        <taxon>Panicum sect. Hiantes</taxon>
    </lineage>
</organism>
<evidence type="ECO:0000259" key="1">
    <source>
        <dbReference type="Pfam" id="PF23622"/>
    </source>
</evidence>
<dbReference type="SUPFAM" id="SSF81383">
    <property type="entry name" value="F-box domain"/>
    <property type="match status" value="1"/>
</dbReference>
<feature type="domain" description="At1g61320/AtMIF1 LRR" evidence="1">
    <location>
        <begin position="123"/>
        <end position="503"/>
    </location>
</feature>
<dbReference type="InterPro" id="IPR036047">
    <property type="entry name" value="F-box-like_dom_sf"/>
</dbReference>
<comment type="caution">
    <text evidence="2">The sequence shown here is derived from an EMBL/GenBank/DDBJ whole genome shotgun (WGS) entry which is preliminary data.</text>
</comment>
<evidence type="ECO:0000313" key="2">
    <source>
        <dbReference type="EMBL" id="KAG2657872.1"/>
    </source>
</evidence>
<dbReference type="EMBL" id="CM029037">
    <property type="protein sequence ID" value="KAG2657872.1"/>
    <property type="molecule type" value="Genomic_DNA"/>
</dbReference>
<dbReference type="PANTHER" id="PTHR34145">
    <property type="entry name" value="OS02G0105600 PROTEIN"/>
    <property type="match status" value="1"/>
</dbReference>
<reference evidence="2" key="1">
    <citation type="submission" date="2020-05" db="EMBL/GenBank/DDBJ databases">
        <title>WGS assembly of Panicum virgatum.</title>
        <authorList>
            <person name="Lovell J.T."/>
            <person name="Jenkins J."/>
            <person name="Shu S."/>
            <person name="Juenger T.E."/>
            <person name="Schmutz J."/>
        </authorList>
    </citation>
    <scope>NUCLEOTIDE SEQUENCE</scope>
    <source>
        <strain evidence="2">AP13</strain>
    </source>
</reference>
<gene>
    <name evidence="2" type="ORF">PVAP13_1KG158800</name>
</gene>
<sequence>MGLLALQRLMSVKRESPRRRRRNLARNRLTIALNEREDWPFLQRVGDRDSQHGETSNCSTTYLPEDIWRHIHFLMPMRDAARAACLSRAFLHSWRCHPNLTLDLPTLCSWAHEENFSHNIDSILRNHSGIGLKVVNLNLGGEDSTFPYVNSWLQVAFTPGIQELSLSLYRKYNFPCSLLSDGVRNSIRHLELDSCVFRPTAELGPLRSLTSLTLCYVRITGDELECLLSNSLALEQLDLSNCREIIFLKIPCGLQQLSFLKVDGWCKLRVIECKAPNLSSMDFIGEKVKLSLGEQLQMKKLHMHCPNVVCYARAELPSYMPYLETLEISSGTEVVNAPMLPTKFLYLRHLTIIIRDGTISPSYDYFSLVSFIDASPSLETLFLDVSQIDMKHESVFGGSSHLRQLPEHQHNCLKSVEIIGFSSAKSLVELACCIVKNAVSLERLTLDTLHGWGRCAGEAYYETCWPIGNAVLEEASRAVVAIRMYIEDEVGPTVKLTVLEPCTRCYPSR</sequence>
<accession>A0A8T0X8I6</accession>
<dbReference type="Pfam" id="PF23622">
    <property type="entry name" value="LRR_At1g61320_AtMIF1"/>
    <property type="match status" value="1"/>
</dbReference>
<dbReference type="Proteomes" id="UP000823388">
    <property type="component" value="Chromosome 1K"/>
</dbReference>
<dbReference type="InterPro" id="IPR032675">
    <property type="entry name" value="LRR_dom_sf"/>
</dbReference>
<dbReference type="InterPro" id="IPR053772">
    <property type="entry name" value="At1g61320/At1g61330-like"/>
</dbReference>
<dbReference type="OrthoDB" id="673865at2759"/>
<dbReference type="InterPro" id="IPR055357">
    <property type="entry name" value="LRR_At1g61320_AtMIF1"/>
</dbReference>
<proteinExistence type="predicted"/>
<dbReference type="Gene3D" id="3.80.10.10">
    <property type="entry name" value="Ribonuclease Inhibitor"/>
    <property type="match status" value="1"/>
</dbReference>
<protein>
    <recommendedName>
        <fullName evidence="1">At1g61320/AtMIF1 LRR domain-containing protein</fullName>
    </recommendedName>
</protein>
<evidence type="ECO:0000313" key="3">
    <source>
        <dbReference type="Proteomes" id="UP000823388"/>
    </source>
</evidence>
<dbReference type="SUPFAM" id="SSF52047">
    <property type="entry name" value="RNI-like"/>
    <property type="match status" value="1"/>
</dbReference>
<name>A0A8T0X8I6_PANVG</name>
<dbReference type="AlphaFoldDB" id="A0A8T0X8I6"/>
<keyword evidence="3" id="KW-1185">Reference proteome</keyword>
<dbReference type="PANTHER" id="PTHR34145:SF52">
    <property type="entry name" value="OS02G0105800 PROTEIN"/>
    <property type="match status" value="1"/>
</dbReference>